<keyword evidence="15" id="KW-0472">Membrane</keyword>
<dbReference type="Gene3D" id="1.10.510.10">
    <property type="entry name" value="Transferase(Phosphotransferase) domain 1"/>
    <property type="match status" value="1"/>
</dbReference>
<sequence>MDERRNILMGRYEIGRQLGQGNFAKVYYARNLTSGQVVAIKIIDKDKITRVGLIVQIKREISIMRLVRHPSVLQLFEVMASKSKIYFVLEYAKGGELFNKISKGKFSEDVARRYFHQLISAVEYCHSQGVYHRDLKPENLLLDDNENLKVSDFGLSALAESKRHDGLLHTTCGTPAYVAPEVLSRRGYDGSKADIWSCGVILFVLVAGYLPFHDPNLIEMYRKISKAEYRCPRPFSTELKGLVFRMLEPDPSTRISISRIKRSTWYRKPFELNATKMKPESARDKVCNGEATTSNSIECSNSEENQGPSSLPNLNAFDIISLSTGFDLSNLFDERYGRREERFTTRQPAGTVFGKLKELAERLKLKIKKNENGVLKLAAPKEGIKGHLELDAEIYELAPSFLLVELKKTNGDTIEYQKLVKDEIRPALKDMVWAWQSDRHRQHEQITQEEQQQQAPLPPQR</sequence>
<dbReference type="Gene3D" id="3.30.200.20">
    <property type="entry name" value="Phosphorylase Kinase, domain 1"/>
    <property type="match status" value="1"/>
</dbReference>
<dbReference type="AlphaFoldDB" id="A0A8T0WU57"/>
<dbReference type="SMART" id="SM00220">
    <property type="entry name" value="S_TKc"/>
    <property type="match status" value="1"/>
</dbReference>
<feature type="domain" description="Protein kinase" evidence="16">
    <location>
        <begin position="12"/>
        <end position="266"/>
    </location>
</feature>
<evidence type="ECO:0000259" key="16">
    <source>
        <dbReference type="PROSITE" id="PS50011"/>
    </source>
</evidence>
<dbReference type="InterPro" id="IPR008271">
    <property type="entry name" value="Ser/Thr_kinase_AS"/>
</dbReference>
<evidence type="ECO:0000256" key="10">
    <source>
        <dbReference type="ARBA" id="ARBA00047899"/>
    </source>
</evidence>
<comment type="catalytic activity">
    <reaction evidence="11">
        <text>L-seryl-[protein] + ATP = O-phospho-L-seryl-[protein] + ADP + H(+)</text>
        <dbReference type="Rhea" id="RHEA:17989"/>
        <dbReference type="Rhea" id="RHEA-COMP:9863"/>
        <dbReference type="Rhea" id="RHEA-COMP:11604"/>
        <dbReference type="ChEBI" id="CHEBI:15378"/>
        <dbReference type="ChEBI" id="CHEBI:29999"/>
        <dbReference type="ChEBI" id="CHEBI:30616"/>
        <dbReference type="ChEBI" id="CHEBI:83421"/>
        <dbReference type="ChEBI" id="CHEBI:456216"/>
        <dbReference type="EC" id="2.7.11.1"/>
    </reaction>
</comment>
<comment type="similarity">
    <text evidence="2">Belongs to the protein kinase superfamily. CAMK Ser/Thr protein kinase family. SNF1 subfamily.</text>
</comment>
<dbReference type="Pfam" id="PF03822">
    <property type="entry name" value="NAF"/>
    <property type="match status" value="1"/>
</dbReference>
<keyword evidence="8 12" id="KW-0067">ATP-binding</keyword>
<evidence type="ECO:0000256" key="13">
    <source>
        <dbReference type="RuleBase" id="RU000304"/>
    </source>
</evidence>
<evidence type="ECO:0000256" key="8">
    <source>
        <dbReference type="ARBA" id="ARBA00022840"/>
    </source>
</evidence>
<dbReference type="PROSITE" id="PS50011">
    <property type="entry name" value="PROTEIN_KINASE_DOM"/>
    <property type="match status" value="1"/>
</dbReference>
<dbReference type="GO" id="GO:0005524">
    <property type="term" value="F:ATP binding"/>
    <property type="evidence" value="ECO:0007669"/>
    <property type="project" value="UniProtKB-UniRule"/>
</dbReference>
<dbReference type="EMBL" id="CM029038">
    <property type="protein sequence ID" value="KAG2648653.1"/>
    <property type="molecule type" value="Genomic_DNA"/>
</dbReference>
<keyword evidence="4 13" id="KW-0723">Serine/threonine-protein kinase</keyword>
<proteinExistence type="inferred from homology"/>
<keyword evidence="15" id="KW-1133">Transmembrane helix</keyword>
<evidence type="ECO:0000256" key="9">
    <source>
        <dbReference type="ARBA" id="ARBA00023211"/>
    </source>
</evidence>
<dbReference type="GO" id="GO:0004674">
    <property type="term" value="F:protein serine/threonine kinase activity"/>
    <property type="evidence" value="ECO:0007669"/>
    <property type="project" value="UniProtKB-KW"/>
</dbReference>
<evidence type="ECO:0000256" key="2">
    <source>
        <dbReference type="ARBA" id="ARBA00006234"/>
    </source>
</evidence>
<evidence type="ECO:0000256" key="14">
    <source>
        <dbReference type="SAM" id="MobiDB-lite"/>
    </source>
</evidence>
<keyword evidence="5" id="KW-0808">Transferase</keyword>
<protein>
    <recommendedName>
        <fullName evidence="3">non-specific serine/threonine protein kinase</fullName>
        <ecNumber evidence="3">2.7.11.1</ecNumber>
    </recommendedName>
</protein>
<dbReference type="PROSITE" id="PS00108">
    <property type="entry name" value="PROTEIN_KINASE_ST"/>
    <property type="match status" value="1"/>
</dbReference>
<comment type="cofactor">
    <cofactor evidence="1">
        <name>Mn(2+)</name>
        <dbReference type="ChEBI" id="CHEBI:29035"/>
    </cofactor>
</comment>
<dbReference type="FunFam" id="3.30.310.80:FF:000005">
    <property type="entry name" value="Non-specific serine/threonine protein kinase"/>
    <property type="match status" value="1"/>
</dbReference>
<evidence type="ECO:0000256" key="3">
    <source>
        <dbReference type="ARBA" id="ARBA00012513"/>
    </source>
</evidence>
<dbReference type="InterPro" id="IPR017441">
    <property type="entry name" value="Protein_kinase_ATP_BS"/>
</dbReference>
<dbReference type="EC" id="2.7.11.1" evidence="3"/>
<evidence type="ECO:0000313" key="19">
    <source>
        <dbReference type="Proteomes" id="UP000823388"/>
    </source>
</evidence>
<feature type="region of interest" description="Disordered" evidence="14">
    <location>
        <begin position="439"/>
        <end position="461"/>
    </location>
</feature>
<dbReference type="InterPro" id="IPR000719">
    <property type="entry name" value="Prot_kinase_dom"/>
</dbReference>
<feature type="compositionally biased region" description="Low complexity" evidence="14">
    <location>
        <begin position="294"/>
        <end position="305"/>
    </location>
</feature>
<evidence type="ECO:0000256" key="4">
    <source>
        <dbReference type="ARBA" id="ARBA00022527"/>
    </source>
</evidence>
<dbReference type="PANTHER" id="PTHR43895:SF148">
    <property type="entry name" value="CBL-INTERACTING PROTEIN KINASE 26"/>
    <property type="match status" value="1"/>
</dbReference>
<dbReference type="PANTHER" id="PTHR43895">
    <property type="entry name" value="CALCIUM/CALMODULIN-DEPENDENT PROTEIN KINASE KINASE-RELATED"/>
    <property type="match status" value="1"/>
</dbReference>
<evidence type="ECO:0000256" key="7">
    <source>
        <dbReference type="ARBA" id="ARBA00022777"/>
    </source>
</evidence>
<evidence type="ECO:0000256" key="15">
    <source>
        <dbReference type="SAM" id="Phobius"/>
    </source>
</evidence>
<comment type="caution">
    <text evidence="18">The sequence shown here is derived from an EMBL/GenBank/DDBJ whole genome shotgun (WGS) entry which is preliminary data.</text>
</comment>
<feature type="transmembrane region" description="Helical" evidence="15">
    <location>
        <begin position="193"/>
        <end position="212"/>
    </location>
</feature>
<accession>A0A8T0WU57</accession>
<dbReference type="Gene3D" id="3.30.310.80">
    <property type="entry name" value="Kinase associated domain 1, KA1"/>
    <property type="match status" value="1"/>
</dbReference>
<dbReference type="Pfam" id="PF00069">
    <property type="entry name" value="Pkinase"/>
    <property type="match status" value="1"/>
</dbReference>
<dbReference type="GO" id="GO:0007165">
    <property type="term" value="P:signal transduction"/>
    <property type="evidence" value="ECO:0007669"/>
    <property type="project" value="InterPro"/>
</dbReference>
<dbReference type="FunFam" id="1.10.510.10:FF:000279">
    <property type="entry name" value="Non-specific serine/threonine protein kinase"/>
    <property type="match status" value="1"/>
</dbReference>
<keyword evidence="19" id="KW-1185">Reference proteome</keyword>
<evidence type="ECO:0000256" key="6">
    <source>
        <dbReference type="ARBA" id="ARBA00022741"/>
    </source>
</evidence>
<keyword evidence="7" id="KW-0418">Kinase</keyword>
<evidence type="ECO:0000256" key="11">
    <source>
        <dbReference type="ARBA" id="ARBA00048679"/>
    </source>
</evidence>
<evidence type="ECO:0000313" key="18">
    <source>
        <dbReference type="EMBL" id="KAG2648654.1"/>
    </source>
</evidence>
<dbReference type="PROSITE" id="PS50816">
    <property type="entry name" value="NAF"/>
    <property type="match status" value="1"/>
</dbReference>
<evidence type="ECO:0000256" key="5">
    <source>
        <dbReference type="ARBA" id="ARBA00022679"/>
    </source>
</evidence>
<dbReference type="PROSITE" id="PS00107">
    <property type="entry name" value="PROTEIN_KINASE_ATP"/>
    <property type="match status" value="1"/>
</dbReference>
<keyword evidence="15" id="KW-0812">Transmembrane</keyword>
<evidence type="ECO:0000256" key="12">
    <source>
        <dbReference type="PROSITE-ProRule" id="PRU10141"/>
    </source>
</evidence>
<keyword evidence="6 12" id="KW-0547">Nucleotide-binding</keyword>
<feature type="domain" description="NAF" evidence="17">
    <location>
        <begin position="309"/>
        <end position="333"/>
    </location>
</feature>
<reference evidence="18" key="1">
    <citation type="submission" date="2020-05" db="EMBL/GenBank/DDBJ databases">
        <title>WGS assembly of Panicum virgatum.</title>
        <authorList>
            <person name="Lovell J.T."/>
            <person name="Jenkins J."/>
            <person name="Shu S."/>
            <person name="Juenger T.E."/>
            <person name="Schmutz J."/>
        </authorList>
    </citation>
    <scope>NUCLEOTIDE SEQUENCE</scope>
    <source>
        <strain evidence="18">AP13</strain>
    </source>
</reference>
<feature type="region of interest" description="Disordered" evidence="14">
    <location>
        <begin position="281"/>
        <end position="310"/>
    </location>
</feature>
<dbReference type="SUPFAM" id="SSF56112">
    <property type="entry name" value="Protein kinase-like (PK-like)"/>
    <property type="match status" value="1"/>
</dbReference>
<dbReference type="InterPro" id="IPR011009">
    <property type="entry name" value="Kinase-like_dom_sf"/>
</dbReference>
<evidence type="ECO:0000259" key="17">
    <source>
        <dbReference type="PROSITE" id="PS50816"/>
    </source>
</evidence>
<dbReference type="InterPro" id="IPR018451">
    <property type="entry name" value="NAF/FISL_domain"/>
</dbReference>
<organism evidence="18 19">
    <name type="scientific">Panicum virgatum</name>
    <name type="common">Blackwell switchgrass</name>
    <dbReference type="NCBI Taxonomy" id="38727"/>
    <lineage>
        <taxon>Eukaryota</taxon>
        <taxon>Viridiplantae</taxon>
        <taxon>Streptophyta</taxon>
        <taxon>Embryophyta</taxon>
        <taxon>Tracheophyta</taxon>
        <taxon>Spermatophyta</taxon>
        <taxon>Magnoliopsida</taxon>
        <taxon>Liliopsida</taxon>
        <taxon>Poales</taxon>
        <taxon>Poaceae</taxon>
        <taxon>PACMAD clade</taxon>
        <taxon>Panicoideae</taxon>
        <taxon>Panicodae</taxon>
        <taxon>Paniceae</taxon>
        <taxon>Panicinae</taxon>
        <taxon>Panicum</taxon>
        <taxon>Panicum sect. Hiantes</taxon>
    </lineage>
</organism>
<dbReference type="CDD" id="cd12195">
    <property type="entry name" value="CIPK_C"/>
    <property type="match status" value="1"/>
</dbReference>
<gene>
    <name evidence="18" type="ORF">PVAP13_1NG017500</name>
</gene>
<dbReference type="EMBL" id="CM029038">
    <property type="protein sequence ID" value="KAG2648654.1"/>
    <property type="molecule type" value="Genomic_DNA"/>
</dbReference>
<dbReference type="InterPro" id="IPR004041">
    <property type="entry name" value="NAF_dom"/>
</dbReference>
<evidence type="ECO:0000256" key="1">
    <source>
        <dbReference type="ARBA" id="ARBA00001936"/>
    </source>
</evidence>
<comment type="catalytic activity">
    <reaction evidence="10">
        <text>L-threonyl-[protein] + ATP = O-phospho-L-threonyl-[protein] + ADP + H(+)</text>
        <dbReference type="Rhea" id="RHEA:46608"/>
        <dbReference type="Rhea" id="RHEA-COMP:11060"/>
        <dbReference type="Rhea" id="RHEA-COMP:11605"/>
        <dbReference type="ChEBI" id="CHEBI:15378"/>
        <dbReference type="ChEBI" id="CHEBI:30013"/>
        <dbReference type="ChEBI" id="CHEBI:30616"/>
        <dbReference type="ChEBI" id="CHEBI:61977"/>
        <dbReference type="ChEBI" id="CHEBI:456216"/>
        <dbReference type="EC" id="2.7.11.1"/>
    </reaction>
</comment>
<dbReference type="OrthoDB" id="644943at2759"/>
<dbReference type="FunFam" id="3.30.200.20:FF:000096">
    <property type="entry name" value="Non-specific serine/threonine protein kinase"/>
    <property type="match status" value="1"/>
</dbReference>
<name>A0A8T0WU57_PANVG</name>
<dbReference type="Proteomes" id="UP000823388">
    <property type="component" value="Chromosome 1N"/>
</dbReference>
<feature type="binding site" evidence="12">
    <location>
        <position position="41"/>
    </location>
    <ligand>
        <name>ATP</name>
        <dbReference type="ChEBI" id="CHEBI:30616"/>
    </ligand>
</feature>
<keyword evidence="9" id="KW-0464">Manganese</keyword>